<dbReference type="InterPro" id="IPR036890">
    <property type="entry name" value="HATPase_C_sf"/>
</dbReference>
<name>A0A1X0PBH1_9TRYP</name>
<comment type="caution">
    <text evidence="3">The sequence shown here is derived from an EMBL/GenBank/DDBJ whole genome shotgun (WGS) entry which is preliminary data.</text>
</comment>
<keyword evidence="1" id="KW-0496">Mitochondrion</keyword>
<dbReference type="Pfam" id="PF02518">
    <property type="entry name" value="HATPase_c"/>
    <property type="match status" value="1"/>
</dbReference>
<evidence type="ECO:0000256" key="1">
    <source>
        <dbReference type="RuleBase" id="RU366032"/>
    </source>
</evidence>
<feature type="domain" description="Histidine kinase" evidence="2">
    <location>
        <begin position="290"/>
        <end position="400"/>
    </location>
</feature>
<comment type="similarity">
    <text evidence="1">Belongs to the PDK/BCKDK protein kinase family.</text>
</comment>
<dbReference type="GO" id="GO:0005524">
    <property type="term" value="F:ATP binding"/>
    <property type="evidence" value="ECO:0007669"/>
    <property type="project" value="UniProtKB-UniRule"/>
</dbReference>
<dbReference type="PANTHER" id="PTHR11947:SF19">
    <property type="entry name" value="PROTEIN-SERINE_THREONINE KINASE"/>
    <property type="match status" value="1"/>
</dbReference>
<keyword evidence="1" id="KW-0418">Kinase</keyword>
<dbReference type="InterPro" id="IPR004358">
    <property type="entry name" value="Sig_transdc_His_kin-like_C"/>
</dbReference>
<dbReference type="EC" id="2.7.11.-" evidence="1"/>
<organism evidence="3 4">
    <name type="scientific">Trypanosoma theileri</name>
    <dbReference type="NCBI Taxonomy" id="67003"/>
    <lineage>
        <taxon>Eukaryota</taxon>
        <taxon>Discoba</taxon>
        <taxon>Euglenozoa</taxon>
        <taxon>Kinetoplastea</taxon>
        <taxon>Metakinetoplastina</taxon>
        <taxon>Trypanosomatida</taxon>
        <taxon>Trypanosomatidae</taxon>
        <taxon>Trypanosoma</taxon>
    </lineage>
</organism>
<dbReference type="STRING" id="67003.A0A1X0PBH1"/>
<dbReference type="AlphaFoldDB" id="A0A1X0PBH1"/>
<keyword evidence="1" id="KW-0808">Transferase</keyword>
<gene>
    <name evidence="3" type="ORF">TM35_000016770</name>
</gene>
<keyword evidence="1" id="KW-0547">Nucleotide-binding</keyword>
<dbReference type="InterPro" id="IPR003594">
    <property type="entry name" value="HATPase_dom"/>
</dbReference>
<evidence type="ECO:0000313" key="3">
    <source>
        <dbReference type="EMBL" id="ORC93800.1"/>
    </source>
</evidence>
<dbReference type="InterPro" id="IPR039028">
    <property type="entry name" value="BCKD/PDK"/>
</dbReference>
<dbReference type="GO" id="GO:0004740">
    <property type="term" value="F:pyruvate dehydrogenase (acetyl-transferring) kinase activity"/>
    <property type="evidence" value="ECO:0007669"/>
    <property type="project" value="TreeGrafter"/>
</dbReference>
<keyword evidence="1" id="KW-0067">ATP-binding</keyword>
<dbReference type="OrthoDB" id="3264224at2759"/>
<dbReference type="SMART" id="SM00387">
    <property type="entry name" value="HATPase_c"/>
    <property type="match status" value="1"/>
</dbReference>
<dbReference type="RefSeq" id="XP_028887866.1">
    <property type="nucleotide sequence ID" value="XM_029021358.1"/>
</dbReference>
<dbReference type="Gene3D" id="3.30.565.10">
    <property type="entry name" value="Histidine kinase-like ATPase, C-terminal domain"/>
    <property type="match status" value="1"/>
</dbReference>
<dbReference type="PANTHER" id="PTHR11947">
    <property type="entry name" value="PYRUVATE DEHYDROGENASE KINASE"/>
    <property type="match status" value="1"/>
</dbReference>
<dbReference type="GeneID" id="39981138"/>
<reference evidence="3 4" key="1">
    <citation type="submission" date="2017-03" db="EMBL/GenBank/DDBJ databases">
        <title>An alternative strategy for trypanosome survival in the mammalian bloodstream revealed through genome and transcriptome analysis of the ubiquitous bovine parasite Trypanosoma (Megatrypanum) theileri.</title>
        <authorList>
            <person name="Kelly S."/>
            <person name="Ivens A."/>
            <person name="Mott A."/>
            <person name="O'Neill E."/>
            <person name="Emms D."/>
            <person name="Macleod O."/>
            <person name="Voorheis P."/>
            <person name="Matthews J."/>
            <person name="Matthews K."/>
            <person name="Carrington M."/>
        </authorList>
    </citation>
    <scope>NUCLEOTIDE SEQUENCE [LARGE SCALE GENOMIC DNA]</scope>
    <source>
        <strain evidence="3">Edinburgh</strain>
    </source>
</reference>
<dbReference type="EMBL" id="NBCO01000001">
    <property type="protein sequence ID" value="ORC93800.1"/>
    <property type="molecule type" value="Genomic_DNA"/>
</dbReference>
<dbReference type="PROSITE" id="PS50109">
    <property type="entry name" value="HIS_KIN"/>
    <property type="match status" value="1"/>
</dbReference>
<sequence length="406" mass="45423">MRWHSSGVILKHSEQALERFLNTPLHPMNVRQMMGRNKKQIGVAVEQLGARTARSYRAFSSDVVKQSLDGETSLRLKSLESICKREFDLCVALSEAAEIYLGELERGEISDIDTPLPNEISDDAWVDNIMRGETSRTSSSLAHFIDALENLRPHENMLEVVVNEECIRSPVLNSWLSCFCRRRVSWRVLHEHLLHLVGPRRYSPVIREDHGMGCILEQTCTVVVELYTRAVQSLCGGSLIINVDERPELLTQAPQWPLLTSSSEVAPIVPKNLLPTPPLSEWVYSVEGHLEYVFRELIKNACVARLKQTLDVELQVNFAISDTHVVVDVTDKAGGIPPEAVKDIWLFGWTTNTSLGNPMGGFGVGLPASKVYMDLWGGRIDLYTSIGEGTTVRVTFPKSPIEVLLP</sequence>
<proteinExistence type="inferred from homology"/>
<evidence type="ECO:0000259" key="2">
    <source>
        <dbReference type="PROSITE" id="PS50109"/>
    </source>
</evidence>
<dbReference type="PRINTS" id="PR00344">
    <property type="entry name" value="BCTRLSENSOR"/>
</dbReference>
<dbReference type="SUPFAM" id="SSF55874">
    <property type="entry name" value="ATPase domain of HSP90 chaperone/DNA topoisomerase II/histidine kinase"/>
    <property type="match status" value="1"/>
</dbReference>
<keyword evidence="4" id="KW-1185">Reference proteome</keyword>
<dbReference type="GO" id="GO:0010906">
    <property type="term" value="P:regulation of glucose metabolic process"/>
    <property type="evidence" value="ECO:0007669"/>
    <property type="project" value="TreeGrafter"/>
</dbReference>
<accession>A0A1X0PBH1</accession>
<dbReference type="VEuPathDB" id="TriTrypDB:TM35_000016770"/>
<dbReference type="InterPro" id="IPR005467">
    <property type="entry name" value="His_kinase_dom"/>
</dbReference>
<dbReference type="Proteomes" id="UP000192257">
    <property type="component" value="Unassembled WGS sequence"/>
</dbReference>
<dbReference type="GO" id="GO:0005759">
    <property type="term" value="C:mitochondrial matrix"/>
    <property type="evidence" value="ECO:0007669"/>
    <property type="project" value="UniProtKB-SubCell"/>
</dbReference>
<comment type="subcellular location">
    <subcellularLocation>
        <location evidence="1">Mitochondrion matrix</location>
    </subcellularLocation>
</comment>
<evidence type="ECO:0000313" key="4">
    <source>
        <dbReference type="Proteomes" id="UP000192257"/>
    </source>
</evidence>
<protein>
    <recommendedName>
        <fullName evidence="1">Protein-serine/threonine kinase</fullName>
        <ecNumber evidence="1">2.7.11.-</ecNumber>
    </recommendedName>
</protein>